<proteinExistence type="predicted"/>
<organism evidence="1 2">
    <name type="scientific">Paramarasmius palmivorus</name>
    <dbReference type="NCBI Taxonomy" id="297713"/>
    <lineage>
        <taxon>Eukaryota</taxon>
        <taxon>Fungi</taxon>
        <taxon>Dikarya</taxon>
        <taxon>Basidiomycota</taxon>
        <taxon>Agaricomycotina</taxon>
        <taxon>Agaricomycetes</taxon>
        <taxon>Agaricomycetidae</taxon>
        <taxon>Agaricales</taxon>
        <taxon>Marasmiineae</taxon>
        <taxon>Marasmiaceae</taxon>
        <taxon>Paramarasmius</taxon>
    </lineage>
</organism>
<evidence type="ECO:0000313" key="2">
    <source>
        <dbReference type="Proteomes" id="UP001383192"/>
    </source>
</evidence>
<sequence>MPNDLLHYTQTNLQCIDIDVSFLSRPEVELFSSLTTETAPQLTPGSSLAFICEIPLDLYPELRRHPAFQDSLNHVLAHFDRHDFRAMYILQIATLAMYRHGKGFQEAIGLVRCNGVIREMLRPAEHFSAEQIYVVRMVLSSAVYFNLAVEYIACFFMHGERMGIKYPVCDFEDWDGNEKGYAGFGAEV</sequence>
<comment type="caution">
    <text evidence="1">The sequence shown here is derived from an EMBL/GenBank/DDBJ whole genome shotgun (WGS) entry which is preliminary data.</text>
</comment>
<gene>
    <name evidence="1" type="ORF">VNI00_007348</name>
</gene>
<dbReference type="AlphaFoldDB" id="A0AAW0D0A4"/>
<protein>
    <submittedName>
        <fullName evidence="1">Uncharacterized protein</fullName>
    </submittedName>
</protein>
<dbReference type="EMBL" id="JAYKXP010000024">
    <property type="protein sequence ID" value="KAK7045516.1"/>
    <property type="molecule type" value="Genomic_DNA"/>
</dbReference>
<accession>A0AAW0D0A4</accession>
<name>A0AAW0D0A4_9AGAR</name>
<reference evidence="1 2" key="1">
    <citation type="submission" date="2024-01" db="EMBL/GenBank/DDBJ databases">
        <title>A draft genome for a cacao thread blight-causing isolate of Paramarasmius palmivorus.</title>
        <authorList>
            <person name="Baruah I.K."/>
            <person name="Bukari Y."/>
            <person name="Amoako-Attah I."/>
            <person name="Meinhardt L.W."/>
            <person name="Bailey B.A."/>
            <person name="Cohen S.P."/>
        </authorList>
    </citation>
    <scope>NUCLEOTIDE SEQUENCE [LARGE SCALE GENOMIC DNA]</scope>
    <source>
        <strain evidence="1 2">GH-12</strain>
    </source>
</reference>
<keyword evidence="2" id="KW-1185">Reference proteome</keyword>
<dbReference type="Proteomes" id="UP001383192">
    <property type="component" value="Unassembled WGS sequence"/>
</dbReference>
<evidence type="ECO:0000313" key="1">
    <source>
        <dbReference type="EMBL" id="KAK7045516.1"/>
    </source>
</evidence>